<evidence type="ECO:0000313" key="2">
    <source>
        <dbReference type="EMBL" id="KAJ1190095.1"/>
    </source>
</evidence>
<dbReference type="AlphaFoldDB" id="A0AAV7UP88"/>
<gene>
    <name evidence="2" type="ORF">NDU88_006834</name>
</gene>
<feature type="region of interest" description="Disordered" evidence="1">
    <location>
        <begin position="1"/>
        <end position="70"/>
    </location>
</feature>
<evidence type="ECO:0000313" key="3">
    <source>
        <dbReference type="Proteomes" id="UP001066276"/>
    </source>
</evidence>
<organism evidence="2 3">
    <name type="scientific">Pleurodeles waltl</name>
    <name type="common">Iberian ribbed newt</name>
    <dbReference type="NCBI Taxonomy" id="8319"/>
    <lineage>
        <taxon>Eukaryota</taxon>
        <taxon>Metazoa</taxon>
        <taxon>Chordata</taxon>
        <taxon>Craniata</taxon>
        <taxon>Vertebrata</taxon>
        <taxon>Euteleostomi</taxon>
        <taxon>Amphibia</taxon>
        <taxon>Batrachia</taxon>
        <taxon>Caudata</taxon>
        <taxon>Salamandroidea</taxon>
        <taxon>Salamandridae</taxon>
        <taxon>Pleurodelinae</taxon>
        <taxon>Pleurodeles</taxon>
    </lineage>
</organism>
<accession>A0AAV7UP88</accession>
<sequence>MTSKESGAYAEPEGAPEYSRIALRNWRTPSGTQKRAHSSCADGRRANSVHPSRSGGAHLGLAATNGPRPDGARLLVAAQDLGDAAVRDL</sequence>
<reference evidence="2" key="1">
    <citation type="journal article" date="2022" name="bioRxiv">
        <title>Sequencing and chromosome-scale assembly of the giantPleurodeles waltlgenome.</title>
        <authorList>
            <person name="Brown T."/>
            <person name="Elewa A."/>
            <person name="Iarovenko S."/>
            <person name="Subramanian E."/>
            <person name="Araus A.J."/>
            <person name="Petzold A."/>
            <person name="Susuki M."/>
            <person name="Suzuki K.-i.T."/>
            <person name="Hayashi T."/>
            <person name="Toyoda A."/>
            <person name="Oliveira C."/>
            <person name="Osipova E."/>
            <person name="Leigh N.D."/>
            <person name="Simon A."/>
            <person name="Yun M.H."/>
        </authorList>
    </citation>
    <scope>NUCLEOTIDE SEQUENCE</scope>
    <source>
        <strain evidence="2">20211129_DDA</strain>
        <tissue evidence="2">Liver</tissue>
    </source>
</reference>
<dbReference type="EMBL" id="JANPWB010000005">
    <property type="protein sequence ID" value="KAJ1190095.1"/>
    <property type="molecule type" value="Genomic_DNA"/>
</dbReference>
<proteinExistence type="predicted"/>
<dbReference type="Proteomes" id="UP001066276">
    <property type="component" value="Chromosome 3_1"/>
</dbReference>
<keyword evidence="3" id="KW-1185">Reference proteome</keyword>
<protein>
    <submittedName>
        <fullName evidence="2">Uncharacterized protein</fullName>
    </submittedName>
</protein>
<comment type="caution">
    <text evidence="2">The sequence shown here is derived from an EMBL/GenBank/DDBJ whole genome shotgun (WGS) entry which is preliminary data.</text>
</comment>
<evidence type="ECO:0000256" key="1">
    <source>
        <dbReference type="SAM" id="MobiDB-lite"/>
    </source>
</evidence>
<name>A0AAV7UP88_PLEWA</name>